<accession>A0A4Q4ZFS0</accession>
<feature type="transmembrane region" description="Helical" evidence="2">
    <location>
        <begin position="220"/>
        <end position="239"/>
    </location>
</feature>
<organism evidence="4 5">
    <name type="scientific">Nocardioides guangzhouensis</name>
    <dbReference type="NCBI Taxonomy" id="2497878"/>
    <lineage>
        <taxon>Bacteria</taxon>
        <taxon>Bacillati</taxon>
        <taxon>Actinomycetota</taxon>
        <taxon>Actinomycetes</taxon>
        <taxon>Propionibacteriales</taxon>
        <taxon>Nocardioidaceae</taxon>
        <taxon>Nocardioides</taxon>
    </lineage>
</organism>
<dbReference type="Gene3D" id="1.20.144.10">
    <property type="entry name" value="Phosphatidic acid phosphatase type 2/haloperoxidase"/>
    <property type="match status" value="1"/>
</dbReference>
<dbReference type="EMBL" id="SDKM01000008">
    <property type="protein sequence ID" value="RYP87020.1"/>
    <property type="molecule type" value="Genomic_DNA"/>
</dbReference>
<evidence type="ECO:0000313" key="4">
    <source>
        <dbReference type="EMBL" id="RYP87020.1"/>
    </source>
</evidence>
<reference evidence="4 5" key="1">
    <citation type="submission" date="2019-01" db="EMBL/GenBank/DDBJ databases">
        <title>Nocardioides guangzhouensis sp. nov., an actinobacterium isolated from soil.</title>
        <authorList>
            <person name="Fu Y."/>
            <person name="Cai Y."/>
            <person name="Lin Z."/>
            <person name="Chen P."/>
        </authorList>
    </citation>
    <scope>NUCLEOTIDE SEQUENCE [LARGE SCALE GENOMIC DNA]</scope>
    <source>
        <strain evidence="4 5">130</strain>
    </source>
</reference>
<evidence type="ECO:0000313" key="5">
    <source>
        <dbReference type="Proteomes" id="UP000295198"/>
    </source>
</evidence>
<keyword evidence="2" id="KW-0472">Membrane</keyword>
<feature type="transmembrane region" description="Helical" evidence="2">
    <location>
        <begin position="164"/>
        <end position="183"/>
    </location>
</feature>
<feature type="domain" description="Phosphatidic acid phosphatase type 2/haloperoxidase" evidence="3">
    <location>
        <begin position="123"/>
        <end position="231"/>
    </location>
</feature>
<proteinExistence type="predicted"/>
<feature type="transmembrane region" description="Helical" evidence="2">
    <location>
        <begin position="96"/>
        <end position="113"/>
    </location>
</feature>
<protein>
    <submittedName>
        <fullName evidence="4">Phosphatase PAP2 family protein</fullName>
    </submittedName>
</protein>
<evidence type="ECO:0000256" key="2">
    <source>
        <dbReference type="SAM" id="Phobius"/>
    </source>
</evidence>
<dbReference type="InterPro" id="IPR036938">
    <property type="entry name" value="PAP2/HPO_sf"/>
</dbReference>
<dbReference type="SUPFAM" id="SSF48317">
    <property type="entry name" value="Acid phosphatase/Vanadium-dependent haloperoxidase"/>
    <property type="match status" value="1"/>
</dbReference>
<evidence type="ECO:0000259" key="3">
    <source>
        <dbReference type="SMART" id="SM00014"/>
    </source>
</evidence>
<dbReference type="InterPro" id="IPR000326">
    <property type="entry name" value="PAP2/HPO"/>
</dbReference>
<sequence>MGGMQPSSVDSVDPVDPLGSRHEAAPSRRGVARTAVLLVLVWAGLLALVAALGWAITHAWQASVDPWDNDISRWFARHRTSALDGPADVGTLLGDTVPAFALGAVVVAGIAVWRRTWRPVVFFGLLAAGMGALYSVVTRVDPRDRPPVRILDGGLVPDHSFPSGHVGTATAVYGGIVVLAWVYARHARPWVAPLLLLPPLVLLARLYQGAHHLTDVLTSLVYGTAWLATLSVLLLAGVVRDGVDRDGVDRDGVDRDGT</sequence>
<keyword evidence="5" id="KW-1185">Reference proteome</keyword>
<dbReference type="Proteomes" id="UP000295198">
    <property type="component" value="Unassembled WGS sequence"/>
</dbReference>
<dbReference type="AlphaFoldDB" id="A0A4Q4ZFS0"/>
<dbReference type="CDD" id="cd03392">
    <property type="entry name" value="PAP2_like_2"/>
    <property type="match status" value="1"/>
</dbReference>
<gene>
    <name evidence="4" type="ORF">EKO23_07010</name>
</gene>
<dbReference type="SMART" id="SM00014">
    <property type="entry name" value="acidPPc"/>
    <property type="match status" value="1"/>
</dbReference>
<feature type="region of interest" description="Disordered" evidence="1">
    <location>
        <begin position="1"/>
        <end position="24"/>
    </location>
</feature>
<keyword evidence="2" id="KW-1133">Transmembrane helix</keyword>
<dbReference type="Pfam" id="PF01569">
    <property type="entry name" value="PAP2"/>
    <property type="match status" value="1"/>
</dbReference>
<name>A0A4Q4ZFS0_9ACTN</name>
<comment type="caution">
    <text evidence="4">The sequence shown here is derived from an EMBL/GenBank/DDBJ whole genome shotgun (WGS) entry which is preliminary data.</text>
</comment>
<dbReference type="OrthoDB" id="5289372at2"/>
<evidence type="ECO:0000256" key="1">
    <source>
        <dbReference type="SAM" id="MobiDB-lite"/>
    </source>
</evidence>
<feature type="transmembrane region" description="Helical" evidence="2">
    <location>
        <begin position="120"/>
        <end position="137"/>
    </location>
</feature>
<keyword evidence="2" id="KW-0812">Transmembrane</keyword>
<feature type="transmembrane region" description="Helical" evidence="2">
    <location>
        <begin position="35"/>
        <end position="56"/>
    </location>
</feature>
<feature type="compositionally biased region" description="Low complexity" evidence="1">
    <location>
        <begin position="1"/>
        <end position="17"/>
    </location>
</feature>
<feature type="transmembrane region" description="Helical" evidence="2">
    <location>
        <begin position="190"/>
        <end position="208"/>
    </location>
</feature>